<dbReference type="CDD" id="cd00637">
    <property type="entry name" value="7tm_classA_rhodopsin-like"/>
    <property type="match status" value="1"/>
</dbReference>
<dbReference type="PANTHER" id="PTHR23017">
    <property type="entry name" value="SERPENTINE RECEPTOR, CLASS X"/>
    <property type="match status" value="1"/>
</dbReference>
<dbReference type="PROSITE" id="PS50262">
    <property type="entry name" value="G_PROTEIN_RECEP_F1_2"/>
    <property type="match status" value="1"/>
</dbReference>
<dbReference type="Gene3D" id="1.20.1070.10">
    <property type="entry name" value="Rhodopsin 7-helix transmembrane proteins"/>
    <property type="match status" value="2"/>
</dbReference>
<dbReference type="AlphaFoldDB" id="A0A2A2KNY7"/>
<dbReference type="InterPro" id="IPR019430">
    <property type="entry name" value="7TM_GPCR_serpentine_rcpt_Srx"/>
</dbReference>
<feature type="transmembrane region" description="Helical" evidence="6">
    <location>
        <begin position="319"/>
        <end position="347"/>
    </location>
</feature>
<dbReference type="Pfam" id="PF10328">
    <property type="entry name" value="7TM_GPCR_Srx"/>
    <property type="match status" value="3"/>
</dbReference>
<feature type="transmembrane region" description="Helical" evidence="6">
    <location>
        <begin position="103"/>
        <end position="121"/>
    </location>
</feature>
<evidence type="ECO:0000256" key="1">
    <source>
        <dbReference type="ARBA" id="ARBA00004370"/>
    </source>
</evidence>
<protein>
    <recommendedName>
        <fullName evidence="7">G-protein coupled receptors family 1 profile domain-containing protein</fullName>
    </recommendedName>
</protein>
<evidence type="ECO:0000256" key="2">
    <source>
        <dbReference type="ARBA" id="ARBA00022692"/>
    </source>
</evidence>
<dbReference type="PANTHER" id="PTHR23017:SF44">
    <property type="entry name" value="G-PROTEIN COUPLED RECEPTORS FAMILY 1 PROFILE DOMAIN-CONTAINING PROTEIN"/>
    <property type="match status" value="1"/>
</dbReference>
<reference evidence="8 9" key="1">
    <citation type="journal article" date="2017" name="Curr. Biol.">
        <title>Genome architecture and evolution of a unichromosomal asexual nematode.</title>
        <authorList>
            <person name="Fradin H."/>
            <person name="Zegar C."/>
            <person name="Gutwein M."/>
            <person name="Lucas J."/>
            <person name="Kovtun M."/>
            <person name="Corcoran D."/>
            <person name="Baugh L.R."/>
            <person name="Kiontke K."/>
            <person name="Gunsalus K."/>
            <person name="Fitch D.H."/>
            <person name="Piano F."/>
        </authorList>
    </citation>
    <scope>NUCLEOTIDE SEQUENCE [LARGE SCALE GENOMIC DNA]</scope>
    <source>
        <strain evidence="8">PF1309</strain>
    </source>
</reference>
<feature type="transmembrane region" description="Helical" evidence="6">
    <location>
        <begin position="457"/>
        <end position="477"/>
    </location>
</feature>
<keyword evidence="2 6" id="KW-0812">Transmembrane</keyword>
<name>A0A2A2KNY7_9BILA</name>
<sequence>MLDHQLAATTIFLIAGCGMIFNWFITIFIRRLKSLQNPFGRLTGSQAIGEAVHQTVFALYFAPMVFFDRNTTIIIFFTWACALLPPLYLYVYNDCNLYYIDEYYHFAFTNNPTCLLIAWYADFMKYCSFVVIICTIDIVTVLRVHLLNVSMKTATSNRQHDRKRREEINFLKQACLQAGVFAIELVTYFLLDPMFQNYWVKFFLTTAAWNLVHSTDGFVTIFFNKEFRTVIPCFKSQASIVPTNRTSQKDTGVTPATEQSAYNSGKLDSKTIEKNPFGRLTGSQALGEAIHQTLFALYFSPMVFFDIPWMKENAKHVGAVLLMCYDICIYSHFFISLNRMCAIFLPLKYNKIFNHQNTTIIIFFTWTVSITSGLYFYFYNDCSLYYAGDFHHFTFTINDTCMFIAWYCDFMKYITFVIAIVVIDLTTVFKVHLLNLSMRDKTSNRYVGRKRQEEINFLKQACFQAFVFCCELVSYFLLEPHFTNLWTKFFLSTVAWNLVHSTDGLITIFFNREFRTVIPCLKKPASITPSGNRNQKGTGITPTTEQSAYSSGKPESRTLDKVTY</sequence>
<feature type="transmembrane region" description="Helical" evidence="6">
    <location>
        <begin position="73"/>
        <end position="91"/>
    </location>
</feature>
<dbReference type="SUPFAM" id="SSF81321">
    <property type="entry name" value="Family A G protein-coupled receptor-like"/>
    <property type="match status" value="2"/>
</dbReference>
<dbReference type="EMBL" id="LIAE01008056">
    <property type="protein sequence ID" value="PAV75598.1"/>
    <property type="molecule type" value="Genomic_DNA"/>
</dbReference>
<evidence type="ECO:0000313" key="9">
    <source>
        <dbReference type="Proteomes" id="UP000218231"/>
    </source>
</evidence>
<evidence type="ECO:0000256" key="3">
    <source>
        <dbReference type="ARBA" id="ARBA00022989"/>
    </source>
</evidence>
<feature type="transmembrane region" description="Helical" evidence="6">
    <location>
        <begin position="6"/>
        <end position="29"/>
    </location>
</feature>
<evidence type="ECO:0000256" key="4">
    <source>
        <dbReference type="ARBA" id="ARBA00023136"/>
    </source>
</evidence>
<feature type="transmembrane region" description="Helical" evidence="6">
    <location>
        <begin position="489"/>
        <end position="510"/>
    </location>
</feature>
<evidence type="ECO:0000256" key="6">
    <source>
        <dbReference type="SAM" id="Phobius"/>
    </source>
</evidence>
<keyword evidence="9" id="KW-1185">Reference proteome</keyword>
<dbReference type="OrthoDB" id="5825164at2759"/>
<feature type="domain" description="G-protein coupled receptors family 1 profile" evidence="7">
    <location>
        <begin position="329"/>
        <end position="469"/>
    </location>
</feature>
<feature type="transmembrane region" description="Helical" evidence="6">
    <location>
        <begin position="127"/>
        <end position="149"/>
    </location>
</feature>
<feature type="transmembrane region" description="Helical" evidence="6">
    <location>
        <begin position="170"/>
        <end position="191"/>
    </location>
</feature>
<feature type="compositionally biased region" description="Basic and acidic residues" evidence="5">
    <location>
        <begin position="554"/>
        <end position="564"/>
    </location>
</feature>
<comment type="caution">
    <text evidence="8">The sequence shown here is derived from an EMBL/GenBank/DDBJ whole genome shotgun (WGS) entry which is preliminary data.</text>
</comment>
<gene>
    <name evidence="8" type="ORF">WR25_12597</name>
</gene>
<comment type="subcellular location">
    <subcellularLocation>
        <location evidence="1">Membrane</location>
    </subcellularLocation>
</comment>
<proteinExistence type="predicted"/>
<dbReference type="Proteomes" id="UP000218231">
    <property type="component" value="Unassembled WGS sequence"/>
</dbReference>
<dbReference type="GO" id="GO:0016020">
    <property type="term" value="C:membrane"/>
    <property type="evidence" value="ECO:0007669"/>
    <property type="project" value="UniProtKB-SubCell"/>
</dbReference>
<accession>A0A2A2KNY7</accession>
<dbReference type="InterPro" id="IPR017452">
    <property type="entry name" value="GPCR_Rhodpsn_7TM"/>
</dbReference>
<feature type="compositionally biased region" description="Polar residues" evidence="5">
    <location>
        <begin position="528"/>
        <end position="550"/>
    </location>
</feature>
<evidence type="ECO:0000256" key="5">
    <source>
        <dbReference type="SAM" id="MobiDB-lite"/>
    </source>
</evidence>
<keyword evidence="4 6" id="KW-0472">Membrane</keyword>
<feature type="transmembrane region" description="Helical" evidence="6">
    <location>
        <begin position="359"/>
        <end position="378"/>
    </location>
</feature>
<feature type="region of interest" description="Disordered" evidence="5">
    <location>
        <begin position="528"/>
        <end position="564"/>
    </location>
</feature>
<organism evidence="8 9">
    <name type="scientific">Diploscapter pachys</name>
    <dbReference type="NCBI Taxonomy" id="2018661"/>
    <lineage>
        <taxon>Eukaryota</taxon>
        <taxon>Metazoa</taxon>
        <taxon>Ecdysozoa</taxon>
        <taxon>Nematoda</taxon>
        <taxon>Chromadorea</taxon>
        <taxon>Rhabditida</taxon>
        <taxon>Rhabditina</taxon>
        <taxon>Rhabditomorpha</taxon>
        <taxon>Rhabditoidea</taxon>
        <taxon>Rhabditidae</taxon>
        <taxon>Diploscapter</taxon>
    </lineage>
</organism>
<keyword evidence="3 6" id="KW-1133">Transmembrane helix</keyword>
<evidence type="ECO:0000313" key="8">
    <source>
        <dbReference type="EMBL" id="PAV75598.1"/>
    </source>
</evidence>
<feature type="transmembrane region" description="Helical" evidence="6">
    <location>
        <begin position="413"/>
        <end position="436"/>
    </location>
</feature>
<evidence type="ECO:0000259" key="7">
    <source>
        <dbReference type="PROSITE" id="PS50262"/>
    </source>
</evidence>